<protein>
    <submittedName>
        <fullName evidence="1">Uncharacterized protein</fullName>
    </submittedName>
</protein>
<evidence type="ECO:0000313" key="1">
    <source>
        <dbReference type="EMBL" id="GGN77825.1"/>
    </source>
</evidence>
<organism evidence="1 2">
    <name type="scientific">Agrococcus terreus</name>
    <dbReference type="NCBI Taxonomy" id="574649"/>
    <lineage>
        <taxon>Bacteria</taxon>
        <taxon>Bacillati</taxon>
        <taxon>Actinomycetota</taxon>
        <taxon>Actinomycetes</taxon>
        <taxon>Micrococcales</taxon>
        <taxon>Microbacteriaceae</taxon>
        <taxon>Agrococcus</taxon>
    </lineage>
</organism>
<name>A0ABQ2KAN3_9MICO</name>
<gene>
    <name evidence="1" type="ORF">GCM10010968_02850</name>
</gene>
<accession>A0ABQ2KAN3</accession>
<sequence>MSNATIAMATPRRLALQASRSLERWATRPAADGRRAARAAERELAARALAEREQHELRAIATLPQLR</sequence>
<comment type="caution">
    <text evidence="1">The sequence shown here is derived from an EMBL/GenBank/DDBJ whole genome shotgun (WGS) entry which is preliminary data.</text>
</comment>
<proteinExistence type="predicted"/>
<dbReference type="EMBL" id="BMLM01000001">
    <property type="protein sequence ID" value="GGN77825.1"/>
    <property type="molecule type" value="Genomic_DNA"/>
</dbReference>
<evidence type="ECO:0000313" key="2">
    <source>
        <dbReference type="Proteomes" id="UP000626982"/>
    </source>
</evidence>
<dbReference type="RefSeq" id="WP_188715269.1">
    <property type="nucleotide sequence ID" value="NZ_BAABBD010000001.1"/>
</dbReference>
<reference evidence="2" key="1">
    <citation type="journal article" date="2019" name="Int. J. Syst. Evol. Microbiol.">
        <title>The Global Catalogue of Microorganisms (GCM) 10K type strain sequencing project: providing services to taxonomists for standard genome sequencing and annotation.</title>
        <authorList>
            <consortium name="The Broad Institute Genomics Platform"/>
            <consortium name="The Broad Institute Genome Sequencing Center for Infectious Disease"/>
            <person name="Wu L."/>
            <person name="Ma J."/>
        </authorList>
    </citation>
    <scope>NUCLEOTIDE SEQUENCE [LARGE SCALE GENOMIC DNA]</scope>
    <source>
        <strain evidence="2">CGMCC 1.6960</strain>
    </source>
</reference>
<dbReference type="Proteomes" id="UP000626982">
    <property type="component" value="Unassembled WGS sequence"/>
</dbReference>
<keyword evidence="2" id="KW-1185">Reference proteome</keyword>